<evidence type="ECO:0000256" key="5">
    <source>
        <dbReference type="ARBA" id="ARBA00022989"/>
    </source>
</evidence>
<keyword evidence="6 7" id="KW-0472">Membrane</keyword>
<name>A0ABN6X6P7_9MICO</name>
<feature type="domain" description="Lipase maturation factor 1/2 N-terminal" evidence="8">
    <location>
        <begin position="130"/>
        <end position="287"/>
    </location>
</feature>
<feature type="transmembrane region" description="Helical" evidence="7">
    <location>
        <begin position="157"/>
        <end position="177"/>
    </location>
</feature>
<dbReference type="InterPro" id="IPR057434">
    <property type="entry name" value="LMF1/2_N"/>
</dbReference>
<feature type="transmembrane region" description="Helical" evidence="7">
    <location>
        <begin position="249"/>
        <end position="267"/>
    </location>
</feature>
<feature type="transmembrane region" description="Helical" evidence="7">
    <location>
        <begin position="225"/>
        <end position="243"/>
    </location>
</feature>
<evidence type="ECO:0000256" key="4">
    <source>
        <dbReference type="ARBA" id="ARBA00022824"/>
    </source>
</evidence>
<evidence type="ECO:0000259" key="8">
    <source>
        <dbReference type="Pfam" id="PF06762"/>
    </source>
</evidence>
<dbReference type="Pfam" id="PF25179">
    <property type="entry name" value="LMF1_C"/>
    <property type="match status" value="1"/>
</dbReference>
<proteinExistence type="inferred from homology"/>
<dbReference type="InterPro" id="IPR009613">
    <property type="entry name" value="LMF"/>
</dbReference>
<feature type="transmembrane region" description="Helical" evidence="7">
    <location>
        <begin position="305"/>
        <end position="327"/>
    </location>
</feature>
<evidence type="ECO:0000256" key="1">
    <source>
        <dbReference type="ARBA" id="ARBA00004477"/>
    </source>
</evidence>
<feature type="transmembrane region" description="Helical" evidence="7">
    <location>
        <begin position="274"/>
        <end position="293"/>
    </location>
</feature>
<evidence type="ECO:0000259" key="9">
    <source>
        <dbReference type="Pfam" id="PF25179"/>
    </source>
</evidence>
<keyword evidence="4" id="KW-0256">Endoplasmic reticulum</keyword>
<evidence type="ECO:0000256" key="2">
    <source>
        <dbReference type="ARBA" id="ARBA00005512"/>
    </source>
</evidence>
<feature type="transmembrane region" description="Helical" evidence="7">
    <location>
        <begin position="81"/>
        <end position="99"/>
    </location>
</feature>
<gene>
    <name evidence="10" type="ORF">GCM10025863_24320</name>
</gene>
<accession>A0ABN6X6P7</accession>
<dbReference type="PANTHER" id="PTHR14463:SF10">
    <property type="entry name" value="LIPASE MATURATION FACTOR 1"/>
    <property type="match status" value="1"/>
</dbReference>
<comment type="similarity">
    <text evidence="2">Belongs to the lipase maturation factor family.</text>
</comment>
<evidence type="ECO:0000256" key="3">
    <source>
        <dbReference type="ARBA" id="ARBA00022692"/>
    </source>
</evidence>
<keyword evidence="3 7" id="KW-0812">Transmembrane</keyword>
<feature type="transmembrane region" description="Helical" evidence="7">
    <location>
        <begin position="105"/>
        <end position="122"/>
    </location>
</feature>
<evidence type="ECO:0000313" key="10">
    <source>
        <dbReference type="EMBL" id="BDZ39818.1"/>
    </source>
</evidence>
<protein>
    <submittedName>
        <fullName evidence="10">Membrane protein</fullName>
    </submittedName>
</protein>
<dbReference type="Pfam" id="PF06762">
    <property type="entry name" value="LMF1"/>
    <property type="match status" value="1"/>
</dbReference>
<sequence length="488" mass="54990">MDMDGFAAVDFGFAREALQRGIAGLFAVAFLSSLNQFRPLLGERGLMPAPDLLAWAGSSKSRRRMLHPTLFTRIRYSDRRLAGLCWTGMLIAIGLMVGLPQLGPPWVPMICFLLLWGGYMSITSIGQTFYSFGWEMLLLEAGFLAAFLGSGDQPPPTVVIVLFWWLLFRLEFGAGMIKIRGGREWRDLTALTYHHETQPMPGPLSRQAHLLPRWFHRGEVLGNHFAQLVVPFFLFAPLLSIWVAGDWPIVIGAVAAGIVVLTQLWLIVTGNFAWLNWATVVIAFSALGLPGSGGSHADDATGGIPLYWIVITCAVGLLLLVLSWPALRNLFARRQLMNASFNRWQLGNAYGAFGTVTKERIELIVEGTEDADPDAAVWSEYEFTGKPGDVHRIPRQFAPYHLRLDWLMWFLPLGHSLQDWFASFLVRLLEADAPTLRLLRHDPFEGRRPRWVRVISYRYRFASRAEHRVDGAVWVRDRRRVVVRPLGG</sequence>
<dbReference type="PANTHER" id="PTHR14463">
    <property type="entry name" value="LIPASE MATURATION FACTOR"/>
    <property type="match status" value="1"/>
</dbReference>
<evidence type="ECO:0000256" key="6">
    <source>
        <dbReference type="ARBA" id="ARBA00023136"/>
    </source>
</evidence>
<dbReference type="InterPro" id="IPR057433">
    <property type="entry name" value="LMF1/2_C"/>
</dbReference>
<keyword evidence="5 7" id="KW-1133">Transmembrane helix</keyword>
<dbReference type="EMBL" id="AP027728">
    <property type="protein sequence ID" value="BDZ39818.1"/>
    <property type="molecule type" value="Genomic_DNA"/>
</dbReference>
<evidence type="ECO:0000313" key="11">
    <source>
        <dbReference type="Proteomes" id="UP001321543"/>
    </source>
</evidence>
<organism evidence="10 11">
    <name type="scientific">Microbacterium suwonense</name>
    <dbReference type="NCBI Taxonomy" id="683047"/>
    <lineage>
        <taxon>Bacteria</taxon>
        <taxon>Bacillati</taxon>
        <taxon>Actinomycetota</taxon>
        <taxon>Actinomycetes</taxon>
        <taxon>Micrococcales</taxon>
        <taxon>Microbacteriaceae</taxon>
        <taxon>Microbacterium</taxon>
    </lineage>
</organism>
<comment type="subcellular location">
    <subcellularLocation>
        <location evidence="1">Endoplasmic reticulum membrane</location>
        <topology evidence="1">Multi-pass membrane protein</topology>
    </subcellularLocation>
</comment>
<evidence type="ECO:0000256" key="7">
    <source>
        <dbReference type="SAM" id="Phobius"/>
    </source>
</evidence>
<feature type="transmembrane region" description="Helical" evidence="7">
    <location>
        <begin position="129"/>
        <end position="151"/>
    </location>
</feature>
<feature type="domain" description="Lipase maturation factor 1/2 C-terminal" evidence="9">
    <location>
        <begin position="347"/>
        <end position="480"/>
    </location>
</feature>
<dbReference type="Proteomes" id="UP001321543">
    <property type="component" value="Chromosome"/>
</dbReference>
<reference evidence="11" key="1">
    <citation type="journal article" date="2019" name="Int. J. Syst. Evol. Microbiol.">
        <title>The Global Catalogue of Microorganisms (GCM) 10K type strain sequencing project: providing services to taxonomists for standard genome sequencing and annotation.</title>
        <authorList>
            <consortium name="The Broad Institute Genomics Platform"/>
            <consortium name="The Broad Institute Genome Sequencing Center for Infectious Disease"/>
            <person name="Wu L."/>
            <person name="Ma J."/>
        </authorList>
    </citation>
    <scope>NUCLEOTIDE SEQUENCE [LARGE SCALE GENOMIC DNA]</scope>
    <source>
        <strain evidence="11">NBRC 106310</strain>
    </source>
</reference>
<keyword evidence="11" id="KW-1185">Reference proteome</keyword>